<dbReference type="Pfam" id="PF18721">
    <property type="entry name" value="CxC6"/>
    <property type="match status" value="1"/>
</dbReference>
<gene>
    <name evidence="3" type="ORF">R3P38DRAFT_3575169</name>
</gene>
<feature type="domain" description="CxC6 like cysteine cluster associated with KDZ" evidence="2">
    <location>
        <begin position="350"/>
        <end position="413"/>
    </location>
</feature>
<reference evidence="3 4" key="1">
    <citation type="journal article" date="2024" name="J Genomics">
        <title>Draft genome sequencing and assembly of Favolaschia claudopus CIRM-BRFM 2984 isolated from oak limbs.</title>
        <authorList>
            <person name="Navarro D."/>
            <person name="Drula E."/>
            <person name="Chaduli D."/>
            <person name="Cazenave R."/>
            <person name="Ahrendt S."/>
            <person name="Wang J."/>
            <person name="Lipzen A."/>
            <person name="Daum C."/>
            <person name="Barry K."/>
            <person name="Grigoriev I.V."/>
            <person name="Favel A."/>
            <person name="Rosso M.N."/>
            <person name="Martin F."/>
        </authorList>
    </citation>
    <scope>NUCLEOTIDE SEQUENCE [LARGE SCALE GENOMIC DNA]</scope>
    <source>
        <strain evidence="3 4">CIRM-BRFM 2984</strain>
    </source>
</reference>
<dbReference type="InterPro" id="IPR040898">
    <property type="entry name" value="CxC6"/>
</dbReference>
<organism evidence="3 4">
    <name type="scientific">Favolaschia claudopus</name>
    <dbReference type="NCBI Taxonomy" id="2862362"/>
    <lineage>
        <taxon>Eukaryota</taxon>
        <taxon>Fungi</taxon>
        <taxon>Dikarya</taxon>
        <taxon>Basidiomycota</taxon>
        <taxon>Agaricomycotina</taxon>
        <taxon>Agaricomycetes</taxon>
        <taxon>Agaricomycetidae</taxon>
        <taxon>Agaricales</taxon>
        <taxon>Marasmiineae</taxon>
        <taxon>Mycenaceae</taxon>
        <taxon>Favolaschia</taxon>
    </lineage>
</organism>
<dbReference type="Proteomes" id="UP001362999">
    <property type="component" value="Unassembled WGS sequence"/>
</dbReference>
<evidence type="ECO:0000259" key="2">
    <source>
        <dbReference type="Pfam" id="PF18721"/>
    </source>
</evidence>
<proteinExistence type="predicted"/>
<dbReference type="Pfam" id="PF18718">
    <property type="entry name" value="CxC5"/>
    <property type="match status" value="1"/>
</dbReference>
<sequence length="652" mass="74056">MSLQDIVSALQRFPGLSALNFHGLTQFLRYSCMARENVAFRQVNSRRPPPVLPVDIATTLASALNVADIQLIQTCWAAFKELLWDHPAITASSDEIYTYNKAALINSTSYRHIYPPVRACTNPHCSHYRNNHETLTLTDPSTHKATLHTRDHGALPVYTTSLSCRKCHRRYYNDHYVSHESRLRVYYTGVPDVLQVAKHFFIESALLEVFANGMVFGWISASNWARIYECALAEPNPHMRNNRLAFSASHAVLTSLKSIAADWNLEMRDEDVLNGFYLYSLLLDRAEHQGILVLPDDESRQRDRLQPALAERNKAMEGTGQEHWAHACDLCFIVFEDDAGNLLKMQSAHCDGDTIGHRCCKVHDCKAPLPSNRDHHCSKHTHLALECAVVECTAKVVAGHRTCADSAHRALETAYFSRGKALFQLRSRLKKAGVAVPNDSLLPGDNVEDDDEVIIEASCDGKAEAGNRTLRAYFGARRTHNEQLIMRSCGVILARATLFGSESVSAEFAKRVFPTPESTPEFFVFDNNCQLDKHQRSTKDTHFKNTGKPVDVFHFKCKHKLTDLHCQRYCNPAAFPEFICDGKWRFNTSICEQTNVWFGGFISIVQDMEVTRYNFYLDEMIKRRNRYIVAQLEGKGHFPWTIPRQTLFPKLV</sequence>
<dbReference type="AlphaFoldDB" id="A0AAW0ALK3"/>
<dbReference type="EMBL" id="JAWWNJ010000058">
    <property type="protein sequence ID" value="KAK7013809.1"/>
    <property type="molecule type" value="Genomic_DNA"/>
</dbReference>
<keyword evidence="4" id="KW-1185">Reference proteome</keyword>
<name>A0AAW0ALK3_9AGAR</name>
<feature type="domain" description="CxC5 like cysteine cluster associated with KDZ" evidence="1">
    <location>
        <begin position="109"/>
        <end position="229"/>
    </location>
</feature>
<evidence type="ECO:0008006" key="5">
    <source>
        <dbReference type="Google" id="ProtNLM"/>
    </source>
</evidence>
<evidence type="ECO:0000259" key="1">
    <source>
        <dbReference type="Pfam" id="PF18718"/>
    </source>
</evidence>
<accession>A0AAW0ALK3</accession>
<protein>
    <recommendedName>
        <fullName evidence="5">CxC5 like cysteine cluster associated with KDZ domain-containing protein</fullName>
    </recommendedName>
</protein>
<comment type="caution">
    <text evidence="3">The sequence shown here is derived from an EMBL/GenBank/DDBJ whole genome shotgun (WGS) entry which is preliminary data.</text>
</comment>
<evidence type="ECO:0000313" key="3">
    <source>
        <dbReference type="EMBL" id="KAK7013809.1"/>
    </source>
</evidence>
<dbReference type="InterPro" id="IPR041539">
    <property type="entry name" value="CxC5"/>
</dbReference>
<evidence type="ECO:0000313" key="4">
    <source>
        <dbReference type="Proteomes" id="UP001362999"/>
    </source>
</evidence>